<accession>B3JKX8</accession>
<evidence type="ECO:0000256" key="1">
    <source>
        <dbReference type="SAM" id="Phobius"/>
    </source>
</evidence>
<organism evidence="2 3">
    <name type="scientific">Phocaeicola coprocola DSM 17136</name>
    <dbReference type="NCBI Taxonomy" id="470145"/>
    <lineage>
        <taxon>Bacteria</taxon>
        <taxon>Pseudomonadati</taxon>
        <taxon>Bacteroidota</taxon>
        <taxon>Bacteroidia</taxon>
        <taxon>Bacteroidales</taxon>
        <taxon>Bacteroidaceae</taxon>
        <taxon>Phocaeicola</taxon>
    </lineage>
</organism>
<feature type="transmembrane region" description="Helical" evidence="1">
    <location>
        <begin position="12"/>
        <end position="30"/>
    </location>
</feature>
<protein>
    <submittedName>
        <fullName evidence="2">Uncharacterized protein</fullName>
    </submittedName>
</protein>
<dbReference type="EMBL" id="ABIY02000097">
    <property type="protein sequence ID" value="EDV00272.1"/>
    <property type="molecule type" value="Genomic_DNA"/>
</dbReference>
<dbReference type="AlphaFoldDB" id="B3JKX8"/>
<dbReference type="RefSeq" id="WP_007570083.1">
    <property type="nucleotide sequence ID" value="NZ_DS981495.1"/>
</dbReference>
<feature type="transmembrane region" description="Helical" evidence="1">
    <location>
        <begin position="103"/>
        <end position="124"/>
    </location>
</feature>
<dbReference type="HOGENOM" id="CLU_1955165_0_0_10"/>
<gene>
    <name evidence="2" type="ORF">BACCOP_02559</name>
</gene>
<evidence type="ECO:0000313" key="2">
    <source>
        <dbReference type="EMBL" id="EDV00272.1"/>
    </source>
</evidence>
<keyword evidence="1" id="KW-0472">Membrane</keyword>
<dbReference type="Proteomes" id="UP000003146">
    <property type="component" value="Unassembled WGS sequence"/>
</dbReference>
<feature type="transmembrane region" description="Helical" evidence="1">
    <location>
        <begin position="36"/>
        <end position="53"/>
    </location>
</feature>
<comment type="caution">
    <text evidence="2">The sequence shown here is derived from an EMBL/GenBank/DDBJ whole genome shotgun (WGS) entry which is preliminary data.</text>
</comment>
<name>B3JKX8_9BACT</name>
<reference evidence="2 3" key="1">
    <citation type="submission" date="2008-04" db="EMBL/GenBank/DDBJ databases">
        <title>Draft genome sequence of Bacteroides coprocola (DSM 17136).</title>
        <authorList>
            <person name="Sudarsanam P."/>
            <person name="Ley R."/>
            <person name="Guruge J."/>
            <person name="Turnbaugh P.J."/>
            <person name="Mahowald M."/>
            <person name="Liep D."/>
            <person name="Gordon J."/>
        </authorList>
    </citation>
    <scope>NUCLEOTIDE SEQUENCE [LARGE SCALE GENOMIC DNA]</scope>
    <source>
        <strain evidence="2 3">DSM 17136</strain>
    </source>
</reference>
<reference evidence="2 3" key="2">
    <citation type="submission" date="2008-04" db="EMBL/GenBank/DDBJ databases">
        <authorList>
            <person name="Fulton L."/>
            <person name="Clifton S."/>
            <person name="Fulton B."/>
            <person name="Xu J."/>
            <person name="Minx P."/>
            <person name="Pepin K.H."/>
            <person name="Johnson M."/>
            <person name="Thiruvilangam P."/>
            <person name="Bhonagiri V."/>
            <person name="Nash W.E."/>
            <person name="Mardis E.R."/>
            <person name="Wilson R.K."/>
        </authorList>
    </citation>
    <scope>NUCLEOTIDE SEQUENCE [LARGE SCALE GENOMIC DNA]</scope>
    <source>
        <strain evidence="2 3">DSM 17136</strain>
    </source>
</reference>
<sequence length="128" mass="14353">MKFFFIPDKTVITISILCAIGIYFMITYVINAHEWYSTIPTILAIGLFILFILKTPYCTYIEKETIIVKQVFGSIKITDIKSIKPIKKTDLANTTRVLENGGFLGHVGTVTILFSATTILSAVFQPIK</sequence>
<proteinExistence type="predicted"/>
<keyword evidence="1" id="KW-0812">Transmembrane</keyword>
<keyword evidence="1" id="KW-1133">Transmembrane helix</keyword>
<evidence type="ECO:0000313" key="3">
    <source>
        <dbReference type="Proteomes" id="UP000003146"/>
    </source>
</evidence>